<evidence type="ECO:0000313" key="3">
    <source>
        <dbReference type="Proteomes" id="UP000444318"/>
    </source>
</evidence>
<name>A0A843SDR2_9BURK</name>
<evidence type="ECO:0008006" key="4">
    <source>
        <dbReference type="Google" id="ProtNLM"/>
    </source>
</evidence>
<feature type="region of interest" description="Disordered" evidence="1">
    <location>
        <begin position="99"/>
        <end position="122"/>
    </location>
</feature>
<feature type="compositionally biased region" description="Low complexity" evidence="1">
    <location>
        <begin position="110"/>
        <end position="122"/>
    </location>
</feature>
<dbReference type="AlphaFoldDB" id="A0A843SDR2"/>
<dbReference type="Pfam" id="PF05488">
    <property type="entry name" value="PAAR_motif"/>
    <property type="match status" value="1"/>
</dbReference>
<reference evidence="2 3" key="1">
    <citation type="submission" date="2019-10" db="EMBL/GenBank/DDBJ databases">
        <title>Two novel species isolated from a subtropical stream in China.</title>
        <authorList>
            <person name="Lu H."/>
        </authorList>
    </citation>
    <scope>NUCLEOTIDE SEQUENCE [LARGE SCALE GENOMIC DNA]</scope>
    <source>
        <strain evidence="2 3">FT103W</strain>
    </source>
</reference>
<dbReference type="InterPro" id="IPR008727">
    <property type="entry name" value="PAAR_motif"/>
</dbReference>
<protein>
    <recommendedName>
        <fullName evidence="4">PAAR domain-containing protein</fullName>
    </recommendedName>
</protein>
<accession>A0A843SDR2</accession>
<dbReference type="RefSeq" id="WP_152804695.1">
    <property type="nucleotide sequence ID" value="NZ_WHUF01000003.1"/>
</dbReference>
<organism evidence="2 3">
    <name type="scientific">Rugamonas rivuli</name>
    <dbReference type="NCBI Taxonomy" id="2743358"/>
    <lineage>
        <taxon>Bacteria</taxon>
        <taxon>Pseudomonadati</taxon>
        <taxon>Pseudomonadota</taxon>
        <taxon>Betaproteobacteria</taxon>
        <taxon>Burkholderiales</taxon>
        <taxon>Oxalobacteraceae</taxon>
        <taxon>Telluria group</taxon>
        <taxon>Rugamonas</taxon>
    </lineage>
</organism>
<sequence length="194" mass="20519">MKRHTITLGASTTAGGKVISASSNGSINGVTIALESDSIFCPVCKSQGKILCVGPRIPETWNGKQVALEKDLCLCGCAPSPRLIANQTLRCQVIEETGIHKSQPSPMPSSPQSSTSAGASGDSGYDLEFVVTDEKTGSPIPDWPYTIELATGRLLEGRTDQAGKTSKIAAPYAEHAILRVYTPEPAPINPTWDH</sequence>
<keyword evidence="3" id="KW-1185">Reference proteome</keyword>
<evidence type="ECO:0000313" key="2">
    <source>
        <dbReference type="EMBL" id="MQA20321.1"/>
    </source>
</evidence>
<dbReference type="CDD" id="cd14744">
    <property type="entry name" value="PAAR_CT_2"/>
    <property type="match status" value="1"/>
</dbReference>
<gene>
    <name evidence="2" type="ORF">GEV01_12440</name>
</gene>
<dbReference type="EMBL" id="WHUF01000003">
    <property type="protein sequence ID" value="MQA20321.1"/>
    <property type="molecule type" value="Genomic_DNA"/>
</dbReference>
<comment type="caution">
    <text evidence="2">The sequence shown here is derived from an EMBL/GenBank/DDBJ whole genome shotgun (WGS) entry which is preliminary data.</text>
</comment>
<dbReference type="Proteomes" id="UP000444318">
    <property type="component" value="Unassembled WGS sequence"/>
</dbReference>
<proteinExistence type="predicted"/>
<evidence type="ECO:0000256" key="1">
    <source>
        <dbReference type="SAM" id="MobiDB-lite"/>
    </source>
</evidence>